<evidence type="ECO:0000259" key="1">
    <source>
        <dbReference type="Pfam" id="PF24758"/>
    </source>
</evidence>
<evidence type="ECO:0000313" key="2">
    <source>
        <dbReference type="EMBL" id="WVZ54746.1"/>
    </source>
</evidence>
<reference evidence="2 3" key="1">
    <citation type="submission" date="2024-02" db="EMBL/GenBank/DDBJ databases">
        <title>High-quality chromosome-scale genome assembly of Pensacola bahiagrass (Paspalum notatum Flugge var. saurae).</title>
        <authorList>
            <person name="Vega J.M."/>
            <person name="Podio M."/>
            <person name="Orjuela J."/>
            <person name="Siena L.A."/>
            <person name="Pessino S.C."/>
            <person name="Combes M.C."/>
            <person name="Mariac C."/>
            <person name="Albertini E."/>
            <person name="Pupilli F."/>
            <person name="Ortiz J.P.A."/>
            <person name="Leblanc O."/>
        </authorList>
    </citation>
    <scope>NUCLEOTIDE SEQUENCE [LARGE SCALE GENOMIC DNA]</scope>
    <source>
        <strain evidence="2">R1</strain>
        <tissue evidence="2">Leaf</tissue>
    </source>
</reference>
<proteinExistence type="predicted"/>
<dbReference type="Pfam" id="PF24758">
    <property type="entry name" value="LRR_At5g56370"/>
    <property type="match status" value="1"/>
</dbReference>
<dbReference type="PANTHER" id="PTHR34223">
    <property type="entry name" value="OS11G0201299 PROTEIN"/>
    <property type="match status" value="1"/>
</dbReference>
<dbReference type="SUPFAM" id="SSF52047">
    <property type="entry name" value="RNI-like"/>
    <property type="match status" value="1"/>
</dbReference>
<sequence length="242" mass="27475">MGEPLRAIIRGSPLLRVLSLDDLWDSVFDCVIESPNLHSLTLCSGYDGDWSFGELPCLQNAKIHVSHFLDDDELDFGVCLAGVAHVRELTFFSPPDDDVHIGATLPTFYNLKSLELAMRFNAIDHILLMFSLLRSSSNLEKLKMEIQKPEMVADWEFLNAQWTDGMCANLQIVEIISDPIRQWLPISFMKLVLSKASLFRTLSVDVCLGSQDDPLNELLTCRRASDQAQVLFKVQLERFWNL</sequence>
<dbReference type="Proteomes" id="UP001341281">
    <property type="component" value="Chromosome 01"/>
</dbReference>
<gene>
    <name evidence="2" type="ORF">U9M48_005498</name>
</gene>
<dbReference type="InterPro" id="IPR055411">
    <property type="entry name" value="LRR_FXL15/At3g58940/PEG3-like"/>
</dbReference>
<accession>A0AAQ3PR25</accession>
<keyword evidence="3" id="KW-1185">Reference proteome</keyword>
<protein>
    <recommendedName>
        <fullName evidence="1">F-box/LRR-repeat protein 15/At3g58940/PEG3-like LRR domain-containing protein</fullName>
    </recommendedName>
</protein>
<feature type="domain" description="F-box/LRR-repeat protein 15/At3g58940/PEG3-like LRR" evidence="1">
    <location>
        <begin position="5"/>
        <end position="143"/>
    </location>
</feature>
<dbReference type="PANTHER" id="PTHR34223:SF51">
    <property type="entry name" value="OS06G0556300 PROTEIN"/>
    <property type="match status" value="1"/>
</dbReference>
<dbReference type="EMBL" id="CP144745">
    <property type="protein sequence ID" value="WVZ54746.1"/>
    <property type="molecule type" value="Genomic_DNA"/>
</dbReference>
<name>A0AAQ3PR25_PASNO</name>
<dbReference type="InterPro" id="IPR053197">
    <property type="entry name" value="F-box_SCFL_complex_component"/>
</dbReference>
<evidence type="ECO:0000313" key="3">
    <source>
        <dbReference type="Proteomes" id="UP001341281"/>
    </source>
</evidence>
<organism evidence="2 3">
    <name type="scientific">Paspalum notatum var. saurae</name>
    <dbReference type="NCBI Taxonomy" id="547442"/>
    <lineage>
        <taxon>Eukaryota</taxon>
        <taxon>Viridiplantae</taxon>
        <taxon>Streptophyta</taxon>
        <taxon>Embryophyta</taxon>
        <taxon>Tracheophyta</taxon>
        <taxon>Spermatophyta</taxon>
        <taxon>Magnoliopsida</taxon>
        <taxon>Liliopsida</taxon>
        <taxon>Poales</taxon>
        <taxon>Poaceae</taxon>
        <taxon>PACMAD clade</taxon>
        <taxon>Panicoideae</taxon>
        <taxon>Andropogonodae</taxon>
        <taxon>Paspaleae</taxon>
        <taxon>Paspalinae</taxon>
        <taxon>Paspalum</taxon>
    </lineage>
</organism>
<dbReference type="AlphaFoldDB" id="A0AAQ3PR25"/>